<name>A0A8G2FAJ9_9BACT</name>
<keyword evidence="1" id="KW-0472">Membrane</keyword>
<reference evidence="3 4" key="1">
    <citation type="submission" date="2016-11" db="EMBL/GenBank/DDBJ databases">
        <authorList>
            <person name="Varghese N."/>
            <person name="Submissions S."/>
        </authorList>
    </citation>
    <scope>NUCLEOTIDE SEQUENCE [LARGE SCALE GENOMIC DNA]</scope>
    <source>
        <strain evidence="3 4">DSM 17919</strain>
    </source>
</reference>
<feature type="transmembrane region" description="Helical" evidence="1">
    <location>
        <begin position="6"/>
        <end position="26"/>
    </location>
</feature>
<dbReference type="Pfam" id="PF12697">
    <property type="entry name" value="Abhydrolase_6"/>
    <property type="match status" value="1"/>
</dbReference>
<accession>A0A8G2FAJ9</accession>
<gene>
    <name evidence="3" type="ORF">SAMN05660830_00980</name>
</gene>
<keyword evidence="3" id="KW-0378">Hydrolase</keyword>
<dbReference type="AlphaFoldDB" id="A0A8G2FAJ9"/>
<dbReference type="PANTHER" id="PTHR37946">
    <property type="entry name" value="SLL1969 PROTEIN"/>
    <property type="match status" value="1"/>
</dbReference>
<keyword evidence="1" id="KW-1133">Transmembrane helix</keyword>
<protein>
    <submittedName>
        <fullName evidence="3">Alpha/beta hydrolase family protein</fullName>
    </submittedName>
</protein>
<organism evidence="3 4">
    <name type="scientific">Halodesulfovibrio aestuarii</name>
    <dbReference type="NCBI Taxonomy" id="126333"/>
    <lineage>
        <taxon>Bacteria</taxon>
        <taxon>Pseudomonadati</taxon>
        <taxon>Thermodesulfobacteriota</taxon>
        <taxon>Desulfovibrionia</taxon>
        <taxon>Desulfovibrionales</taxon>
        <taxon>Desulfovibrionaceae</taxon>
        <taxon>Halodesulfovibrio</taxon>
    </lineage>
</organism>
<evidence type="ECO:0000313" key="3">
    <source>
        <dbReference type="EMBL" id="SHI78447.1"/>
    </source>
</evidence>
<feature type="transmembrane region" description="Helical" evidence="1">
    <location>
        <begin position="88"/>
        <end position="106"/>
    </location>
</feature>
<dbReference type="SUPFAM" id="SSF53474">
    <property type="entry name" value="alpha/beta-Hydrolases"/>
    <property type="match status" value="1"/>
</dbReference>
<dbReference type="Proteomes" id="UP000184001">
    <property type="component" value="Unassembled WGS sequence"/>
</dbReference>
<dbReference type="GO" id="GO:0016787">
    <property type="term" value="F:hydrolase activity"/>
    <property type="evidence" value="ECO:0007669"/>
    <property type="project" value="UniProtKB-KW"/>
</dbReference>
<dbReference type="Gene3D" id="3.40.50.1820">
    <property type="entry name" value="alpha/beta hydrolase"/>
    <property type="match status" value="1"/>
</dbReference>
<comment type="caution">
    <text evidence="3">The sequence shown here is derived from an EMBL/GenBank/DDBJ whole genome shotgun (WGS) entry which is preliminary data.</text>
</comment>
<dbReference type="InterPro" id="IPR029058">
    <property type="entry name" value="AB_hydrolase_fold"/>
</dbReference>
<evidence type="ECO:0000259" key="2">
    <source>
        <dbReference type="Pfam" id="PF12697"/>
    </source>
</evidence>
<dbReference type="InterPro" id="IPR000073">
    <property type="entry name" value="AB_hydrolase_1"/>
</dbReference>
<dbReference type="RefSeq" id="WP_143154749.1">
    <property type="nucleotide sequence ID" value="NZ_CP192217.1"/>
</dbReference>
<sequence length="285" mass="32482">MILLCTLLLLFILGCYVFAVVTYLLYWYEHQSRIESLFDSRENALRAVHRGVFSAFKAQIFVFSMYFGGTIVQRWKNRNSLPLAATEYPIIMVHGLFHNCSAWFLYRRWFKKYGLTNCATFTYSSRKAFDVVSAELTSYLETVLEQEPAIRPVLIGHSLGGLLLRDWLARSEYADRVAGVITLGAPMQGSKLATFAATSLGRQLDFKGQVIQQIEKQEQAHAAHNVPCYMFYSPVDNMVLPQNSVATPLKNWRAIKTRPVSHLAMLFDKTIANQVAETTKTIFKK</sequence>
<feature type="transmembrane region" description="Helical" evidence="1">
    <location>
        <begin position="47"/>
        <end position="68"/>
    </location>
</feature>
<evidence type="ECO:0000313" key="4">
    <source>
        <dbReference type="Proteomes" id="UP000184001"/>
    </source>
</evidence>
<dbReference type="PANTHER" id="PTHR37946:SF1">
    <property type="entry name" value="SLL1969 PROTEIN"/>
    <property type="match status" value="1"/>
</dbReference>
<proteinExistence type="predicted"/>
<feature type="domain" description="AB hydrolase-1" evidence="2">
    <location>
        <begin position="90"/>
        <end position="205"/>
    </location>
</feature>
<keyword evidence="1" id="KW-0812">Transmembrane</keyword>
<evidence type="ECO:0000256" key="1">
    <source>
        <dbReference type="SAM" id="Phobius"/>
    </source>
</evidence>
<dbReference type="EMBL" id="FQZR01000002">
    <property type="protein sequence ID" value="SHI78447.1"/>
    <property type="molecule type" value="Genomic_DNA"/>
</dbReference>